<protein>
    <recommendedName>
        <fullName evidence="5">30S ribosomal protein S17</fullName>
    </recommendedName>
</protein>
<dbReference type="InterPro" id="IPR019979">
    <property type="entry name" value="Ribosomal_uS17_CS"/>
</dbReference>
<evidence type="ECO:0000256" key="1">
    <source>
        <dbReference type="ARBA" id="ARBA00010254"/>
    </source>
</evidence>
<comment type="function">
    <text evidence="5">One of the primary rRNA binding proteins, it binds specifically to the 5'-end of 16S ribosomal.</text>
</comment>
<dbReference type="SUPFAM" id="SSF50249">
    <property type="entry name" value="Nucleic acid-binding proteins"/>
    <property type="match status" value="1"/>
</dbReference>
<proteinExistence type="inferred from homology"/>
<dbReference type="PANTHER" id="PTHR10744:SF1">
    <property type="entry name" value="SMALL RIBOSOMAL SUBUNIT PROTEIN US17M"/>
    <property type="match status" value="1"/>
</dbReference>
<dbReference type="PANTHER" id="PTHR10744">
    <property type="entry name" value="40S RIBOSOMAL PROTEIN S11 FAMILY MEMBER"/>
    <property type="match status" value="1"/>
</dbReference>
<comment type="similarity">
    <text evidence="1 4">Belongs to the universal ribosomal protein uS17 family.</text>
</comment>
<dbReference type="PROSITE" id="PS00056">
    <property type="entry name" value="RIBOSOMAL_S17"/>
    <property type="match status" value="1"/>
</dbReference>
<dbReference type="GO" id="GO:0022627">
    <property type="term" value="C:cytosolic small ribosomal subunit"/>
    <property type="evidence" value="ECO:0007669"/>
    <property type="project" value="TreeGrafter"/>
</dbReference>
<dbReference type="Pfam" id="PF00366">
    <property type="entry name" value="Ribosomal_S17"/>
    <property type="match status" value="1"/>
</dbReference>
<keyword evidence="5" id="KW-0694">RNA-binding</keyword>
<evidence type="ECO:0000256" key="5">
    <source>
        <dbReference type="RuleBase" id="RU003873"/>
    </source>
</evidence>
<dbReference type="InterPro" id="IPR000266">
    <property type="entry name" value="Ribosomal_uS17"/>
</dbReference>
<name>A0A1F5IRJ5_9BACT</name>
<dbReference type="GO" id="GO:0006412">
    <property type="term" value="P:translation"/>
    <property type="evidence" value="ECO:0007669"/>
    <property type="project" value="InterPro"/>
</dbReference>
<keyword evidence="2 4" id="KW-0689">Ribosomal protein</keyword>
<dbReference type="Proteomes" id="UP000176336">
    <property type="component" value="Unassembled WGS sequence"/>
</dbReference>
<dbReference type="GO" id="GO:0003735">
    <property type="term" value="F:structural constituent of ribosome"/>
    <property type="evidence" value="ECO:0007669"/>
    <property type="project" value="InterPro"/>
</dbReference>
<feature type="compositionally biased region" description="Basic and acidic residues" evidence="6">
    <location>
        <begin position="102"/>
        <end position="133"/>
    </location>
</feature>
<dbReference type="PRINTS" id="PR00973">
    <property type="entry name" value="RIBOSOMALS17"/>
</dbReference>
<keyword evidence="3 4" id="KW-0687">Ribonucleoprotein</keyword>
<evidence type="ECO:0000256" key="2">
    <source>
        <dbReference type="ARBA" id="ARBA00022980"/>
    </source>
</evidence>
<dbReference type="CDD" id="cd00364">
    <property type="entry name" value="Ribosomal_uS17"/>
    <property type="match status" value="1"/>
</dbReference>
<dbReference type="Gene3D" id="2.40.50.140">
    <property type="entry name" value="Nucleic acid-binding proteins"/>
    <property type="match status" value="1"/>
</dbReference>
<evidence type="ECO:0000256" key="3">
    <source>
        <dbReference type="ARBA" id="ARBA00023274"/>
    </source>
</evidence>
<feature type="region of interest" description="Disordered" evidence="6">
    <location>
        <begin position="93"/>
        <end position="133"/>
    </location>
</feature>
<evidence type="ECO:0000256" key="4">
    <source>
        <dbReference type="RuleBase" id="RU003872"/>
    </source>
</evidence>
<accession>A0A1F5IRJ5</accession>
<dbReference type="GO" id="GO:0019843">
    <property type="term" value="F:rRNA binding"/>
    <property type="evidence" value="ECO:0007669"/>
    <property type="project" value="UniProtKB-KW"/>
</dbReference>
<dbReference type="NCBIfam" id="NF004123">
    <property type="entry name" value="PRK05610.1"/>
    <property type="match status" value="1"/>
</dbReference>
<dbReference type="EMBL" id="MFCR01000006">
    <property type="protein sequence ID" value="OGE19001.1"/>
    <property type="molecule type" value="Genomic_DNA"/>
</dbReference>
<dbReference type="InterPro" id="IPR012340">
    <property type="entry name" value="NA-bd_OB-fold"/>
</dbReference>
<evidence type="ECO:0000256" key="6">
    <source>
        <dbReference type="SAM" id="MobiDB-lite"/>
    </source>
</evidence>
<keyword evidence="5" id="KW-0699">rRNA-binding</keyword>
<reference evidence="7 8" key="1">
    <citation type="journal article" date="2016" name="Nat. Commun.">
        <title>Thousands of microbial genomes shed light on interconnected biogeochemical processes in an aquifer system.</title>
        <authorList>
            <person name="Anantharaman K."/>
            <person name="Brown C.T."/>
            <person name="Hug L.A."/>
            <person name="Sharon I."/>
            <person name="Castelle C.J."/>
            <person name="Probst A.J."/>
            <person name="Thomas B.C."/>
            <person name="Singh A."/>
            <person name="Wilkins M.J."/>
            <person name="Karaoz U."/>
            <person name="Brodie E.L."/>
            <person name="Williams K.H."/>
            <person name="Hubbard S.S."/>
            <person name="Banfield J.F."/>
        </authorList>
    </citation>
    <scope>NUCLEOTIDE SEQUENCE [LARGE SCALE GENOMIC DNA]</scope>
</reference>
<sequence length="133" mass="14798">MIGRVVSTKMKNTAVVLVERTAKHPLYKKTFIRTKKYPVEADGSIKDGDIVEIMKIKPISKNKHWKVVKVIGADLAAINKEQLKVAAEEAIAEVMPEEDKGEGESGKGEEVKTENIKTIEASKRKSGKERKQP</sequence>
<evidence type="ECO:0000313" key="7">
    <source>
        <dbReference type="EMBL" id="OGE19001.1"/>
    </source>
</evidence>
<comment type="caution">
    <text evidence="7">The sequence shown here is derived from an EMBL/GenBank/DDBJ whole genome shotgun (WGS) entry which is preliminary data.</text>
</comment>
<gene>
    <name evidence="7" type="ORF">A2871_01455</name>
</gene>
<dbReference type="AlphaFoldDB" id="A0A1F5IRJ5"/>
<organism evidence="7 8">
    <name type="scientific">Candidatus Daviesbacteria bacterium RIFCSPHIGHO2_01_FULL_41_23</name>
    <dbReference type="NCBI Taxonomy" id="1797764"/>
    <lineage>
        <taxon>Bacteria</taxon>
        <taxon>Candidatus Daviesiibacteriota</taxon>
    </lineage>
</organism>
<evidence type="ECO:0000313" key="8">
    <source>
        <dbReference type="Proteomes" id="UP000176336"/>
    </source>
</evidence>